<gene>
    <name evidence="1" type="ORF">NM688_g72</name>
</gene>
<protein>
    <submittedName>
        <fullName evidence="1">Uncharacterized protein</fullName>
    </submittedName>
</protein>
<evidence type="ECO:0000313" key="1">
    <source>
        <dbReference type="EMBL" id="KAJ3559882.1"/>
    </source>
</evidence>
<reference evidence="1" key="1">
    <citation type="submission" date="2022-07" db="EMBL/GenBank/DDBJ databases">
        <title>Genome Sequence of Phlebia brevispora.</title>
        <authorList>
            <person name="Buettner E."/>
        </authorList>
    </citation>
    <scope>NUCLEOTIDE SEQUENCE</scope>
    <source>
        <strain evidence="1">MPL23</strain>
    </source>
</reference>
<dbReference type="EMBL" id="JANHOG010000005">
    <property type="protein sequence ID" value="KAJ3559882.1"/>
    <property type="molecule type" value="Genomic_DNA"/>
</dbReference>
<comment type="caution">
    <text evidence="1">The sequence shown here is derived from an EMBL/GenBank/DDBJ whole genome shotgun (WGS) entry which is preliminary data.</text>
</comment>
<proteinExistence type="predicted"/>
<evidence type="ECO:0000313" key="2">
    <source>
        <dbReference type="Proteomes" id="UP001148662"/>
    </source>
</evidence>
<organism evidence="1 2">
    <name type="scientific">Phlebia brevispora</name>
    <dbReference type="NCBI Taxonomy" id="194682"/>
    <lineage>
        <taxon>Eukaryota</taxon>
        <taxon>Fungi</taxon>
        <taxon>Dikarya</taxon>
        <taxon>Basidiomycota</taxon>
        <taxon>Agaricomycotina</taxon>
        <taxon>Agaricomycetes</taxon>
        <taxon>Polyporales</taxon>
        <taxon>Meruliaceae</taxon>
        <taxon>Phlebia</taxon>
    </lineage>
</organism>
<accession>A0ACC1TFP4</accession>
<dbReference type="Proteomes" id="UP001148662">
    <property type="component" value="Unassembled WGS sequence"/>
</dbReference>
<sequence length="560" mass="60080">MGLSDYLVTDELTIILGLVAAGLFLLHNLYKPQSLVHPILLGRQSDVARVRNAGESAVYRNYSTGMMGRFPTRPTKDQQVLLDLVKPDLDTPRTLWSAKVTNPELRSRVAAFATGLISLVGLTTDDSNVLLLLNDEFVVSDLALASHSIPSFTLSSKSLLSPCLESHPPSAIITEAEFLPQLLELVYDIKEGSHYPIIVVGEPKIKVDDNMRVFKWEDIERRGAQLPEVPPTASDPKQVFSVSFYSTASGALRGAQLTHENITAGVAAVRTLLPPSGPISPLDTIASAHSLSTPFGRAVAYTAIFEGSNFATLASTKVLGSHEVPALNMFDLQSLKDYSVPSPTILFVRPSHLDALTKSILDEAKKSSLILFSLAWRHKLSGIMEGFTTKQSLWDRLVFDNARVVAMGEGAGTVRGVVVGGGPLDNHSLTPSRVALSIPLVNAFVHPVVSGPVFASHPLDLQIFPNEQTSSSASAAENYTFTYLAPVGPPAINVEAKLSGVNEETVEKGGDPTGSLLVRGPPVGVPLGEEGPGEDSWLDTEDKARVLPNGTFKVVTEVKN</sequence>
<keyword evidence="2" id="KW-1185">Reference proteome</keyword>
<name>A0ACC1TFP4_9APHY</name>